<dbReference type="PANTHER" id="PTHR23030:SF30">
    <property type="entry name" value="TYROSINE-PROTEIN PHOSPHATASE NON-RECEPTOR TYPE 23"/>
    <property type="match status" value="1"/>
</dbReference>
<reference evidence="2" key="1">
    <citation type="submission" date="2017-08" db="EMBL/GenBank/DDBJ databases">
        <authorList>
            <person name="Polle J.E."/>
            <person name="Barry K."/>
            <person name="Cushman J."/>
            <person name="Schmutz J."/>
            <person name="Tran D."/>
            <person name="Hathwaick L.T."/>
            <person name="Yim W.C."/>
            <person name="Jenkins J."/>
            <person name="Mckie-Krisberg Z.M."/>
            <person name="Prochnik S."/>
            <person name="Lindquist E."/>
            <person name="Dockter R.B."/>
            <person name="Adam C."/>
            <person name="Molina H."/>
            <person name="Bunkerborg J."/>
            <person name="Jin E."/>
            <person name="Buchheim M."/>
            <person name="Magnuson J."/>
        </authorList>
    </citation>
    <scope>NUCLEOTIDE SEQUENCE</scope>
    <source>
        <strain evidence="2">CCAP 19/18</strain>
    </source>
</reference>
<dbReference type="InterPro" id="IPR038499">
    <property type="entry name" value="BRO1_sf"/>
</dbReference>
<dbReference type="Gene3D" id="1.25.40.280">
    <property type="entry name" value="alix/aip1 like domains"/>
    <property type="match status" value="1"/>
</dbReference>
<dbReference type="EMBL" id="MU069477">
    <property type="protein sequence ID" value="KAF5841761.1"/>
    <property type="molecule type" value="Genomic_DNA"/>
</dbReference>
<dbReference type="Pfam" id="PF03097">
    <property type="entry name" value="BRO1"/>
    <property type="match status" value="1"/>
</dbReference>
<sequence length="363" mass="40612">MAFTQTLAIPRKKTEKVDMAGPLNKYLQEQYGKVMADNFQGKVAELQRLRNAIQLSSMDRPSHAKYLQALDAMVVRNWKIGKGDLNLSFKWYDAFKTSKAYSAQDYPLEKASIMWNFGALISEEACKMDRGTSVGLARASNAFQEAAGMFAEAGKEASKLDPTILDLSPDCLSAVELLLLAQAQECEYLKTKTENPGPSDEDTAKLLSELAEQVVIMCTNACNALSSSYLASVKEVKEKWTATLSFKSRLYRIEALRQLAKAQEIEKQIGPQVALLLRAKQDMSELIKVAKSFGKSMEGEMERYQREVDEYHHDANERYRNNFSVKQDVEENISTTLEGEQRVGSRLPPDLKAAGKFSLFAGL</sequence>
<dbReference type="InterPro" id="IPR004328">
    <property type="entry name" value="BRO1_dom"/>
</dbReference>
<evidence type="ECO:0000259" key="1">
    <source>
        <dbReference type="PROSITE" id="PS51180"/>
    </source>
</evidence>
<evidence type="ECO:0000313" key="3">
    <source>
        <dbReference type="Proteomes" id="UP000815325"/>
    </source>
</evidence>
<dbReference type="SMART" id="SM01041">
    <property type="entry name" value="BRO1"/>
    <property type="match status" value="1"/>
</dbReference>
<proteinExistence type="predicted"/>
<protein>
    <submittedName>
        <fullName evidence="2">BRO1 domain-containing protein</fullName>
    </submittedName>
</protein>
<name>A0ABQ7H4H6_DUNSA</name>
<accession>A0ABQ7H4H6</accession>
<dbReference type="PROSITE" id="PS51180">
    <property type="entry name" value="BRO1"/>
    <property type="match status" value="1"/>
</dbReference>
<evidence type="ECO:0000313" key="2">
    <source>
        <dbReference type="EMBL" id="KAF5841761.1"/>
    </source>
</evidence>
<gene>
    <name evidence="2" type="ORF">DUNSADRAFT_11320</name>
</gene>
<dbReference type="PANTHER" id="PTHR23030">
    <property type="entry name" value="PCD6 INTERACTING PROTEIN-RELATED"/>
    <property type="match status" value="1"/>
</dbReference>
<comment type="caution">
    <text evidence="2">The sequence shown here is derived from an EMBL/GenBank/DDBJ whole genome shotgun (WGS) entry which is preliminary data.</text>
</comment>
<keyword evidence="3" id="KW-1185">Reference proteome</keyword>
<dbReference type="Proteomes" id="UP000815325">
    <property type="component" value="Unassembled WGS sequence"/>
</dbReference>
<feature type="domain" description="BRO1" evidence="1">
    <location>
        <begin position="5"/>
        <end position="363"/>
    </location>
</feature>
<organism evidence="2 3">
    <name type="scientific">Dunaliella salina</name>
    <name type="common">Green alga</name>
    <name type="synonym">Protococcus salinus</name>
    <dbReference type="NCBI Taxonomy" id="3046"/>
    <lineage>
        <taxon>Eukaryota</taxon>
        <taxon>Viridiplantae</taxon>
        <taxon>Chlorophyta</taxon>
        <taxon>core chlorophytes</taxon>
        <taxon>Chlorophyceae</taxon>
        <taxon>CS clade</taxon>
        <taxon>Chlamydomonadales</taxon>
        <taxon>Dunaliellaceae</taxon>
        <taxon>Dunaliella</taxon>
    </lineage>
</organism>